<dbReference type="Proteomes" id="UP001143309">
    <property type="component" value="Unassembled WGS sequence"/>
</dbReference>
<proteinExistence type="predicted"/>
<evidence type="ECO:0008006" key="3">
    <source>
        <dbReference type="Google" id="ProtNLM"/>
    </source>
</evidence>
<reference evidence="1" key="1">
    <citation type="journal article" date="2014" name="Int. J. Syst. Evol. Microbiol.">
        <title>Complete genome sequence of Corynebacterium casei LMG S-19264T (=DSM 44701T), isolated from a smear-ripened cheese.</title>
        <authorList>
            <consortium name="US DOE Joint Genome Institute (JGI-PGF)"/>
            <person name="Walter F."/>
            <person name="Albersmeier A."/>
            <person name="Kalinowski J."/>
            <person name="Ruckert C."/>
        </authorList>
    </citation>
    <scope>NUCLEOTIDE SEQUENCE</scope>
    <source>
        <strain evidence="1">VKM B-2748</strain>
    </source>
</reference>
<name>A0A9W6N5Z7_9HYPH</name>
<accession>A0A9W6N5Z7</accession>
<dbReference type="AlphaFoldDB" id="A0A9W6N5Z7"/>
<dbReference type="InterPro" id="IPR007460">
    <property type="entry name" value="BrnT_toxin"/>
</dbReference>
<comment type="caution">
    <text evidence="1">The sequence shown here is derived from an EMBL/GenBank/DDBJ whole genome shotgun (WGS) entry which is preliminary data.</text>
</comment>
<dbReference type="RefSeq" id="WP_271199296.1">
    <property type="nucleotide sequence ID" value="NZ_BSFL01000001.1"/>
</dbReference>
<sequence length="82" mass="8961">MIITWDEPKRLANIEKHAMDFADLTLEFFARAAIGPAKGGRLYAIGELDGVVTVIFARLGTEAISVVSMRPASVKERRSIDG</sequence>
<dbReference type="InterPro" id="IPR038573">
    <property type="entry name" value="BrnT_sf"/>
</dbReference>
<organism evidence="1 2">
    <name type="scientific">Methylopila turkensis</name>
    <dbReference type="NCBI Taxonomy" id="1437816"/>
    <lineage>
        <taxon>Bacteria</taxon>
        <taxon>Pseudomonadati</taxon>
        <taxon>Pseudomonadota</taxon>
        <taxon>Alphaproteobacteria</taxon>
        <taxon>Hyphomicrobiales</taxon>
        <taxon>Methylopilaceae</taxon>
        <taxon>Methylopila</taxon>
    </lineage>
</organism>
<dbReference type="Gene3D" id="3.10.450.530">
    <property type="entry name" value="Ribonuclease toxin, BrnT, of type II toxin-antitoxin system"/>
    <property type="match status" value="1"/>
</dbReference>
<evidence type="ECO:0000313" key="1">
    <source>
        <dbReference type="EMBL" id="GLK78791.1"/>
    </source>
</evidence>
<dbReference type="Pfam" id="PF04365">
    <property type="entry name" value="BrnT_toxin"/>
    <property type="match status" value="1"/>
</dbReference>
<keyword evidence="2" id="KW-1185">Reference proteome</keyword>
<reference evidence="1" key="2">
    <citation type="submission" date="2023-01" db="EMBL/GenBank/DDBJ databases">
        <authorList>
            <person name="Sun Q."/>
            <person name="Evtushenko L."/>
        </authorList>
    </citation>
    <scope>NUCLEOTIDE SEQUENCE</scope>
    <source>
        <strain evidence="1">VKM B-2748</strain>
    </source>
</reference>
<protein>
    <recommendedName>
        <fullName evidence="3">BrnT family toxin</fullName>
    </recommendedName>
</protein>
<evidence type="ECO:0000313" key="2">
    <source>
        <dbReference type="Proteomes" id="UP001143309"/>
    </source>
</evidence>
<gene>
    <name evidence="1" type="ORF">GCM10008174_05320</name>
</gene>
<dbReference type="EMBL" id="BSFL01000001">
    <property type="protein sequence ID" value="GLK78791.1"/>
    <property type="molecule type" value="Genomic_DNA"/>
</dbReference>